<accession>A0A3S0IAG9</accession>
<dbReference type="EMBL" id="RXNS01000001">
    <property type="protein sequence ID" value="RTR07058.1"/>
    <property type="molecule type" value="Genomic_DNA"/>
</dbReference>
<comment type="caution">
    <text evidence="2">The sequence shown here is derived from an EMBL/GenBank/DDBJ whole genome shotgun (WGS) entry which is preliminary data.</text>
</comment>
<keyword evidence="3" id="KW-1185">Reference proteome</keyword>
<organism evidence="2 3">
    <name type="scientific">Halomonas nitroreducens</name>
    <dbReference type="NCBI Taxonomy" id="447425"/>
    <lineage>
        <taxon>Bacteria</taxon>
        <taxon>Pseudomonadati</taxon>
        <taxon>Pseudomonadota</taxon>
        <taxon>Gammaproteobacteria</taxon>
        <taxon>Oceanospirillales</taxon>
        <taxon>Halomonadaceae</taxon>
        <taxon>Halomonas</taxon>
    </lineage>
</organism>
<proteinExistence type="predicted"/>
<dbReference type="RefSeq" id="WP_126480081.1">
    <property type="nucleotide sequence ID" value="NZ_RXNS01000001.1"/>
</dbReference>
<evidence type="ECO:0000313" key="2">
    <source>
        <dbReference type="EMBL" id="RTR07058.1"/>
    </source>
</evidence>
<feature type="domain" description="GAF" evidence="1">
    <location>
        <begin position="195"/>
        <end position="331"/>
    </location>
</feature>
<dbReference type="Proteomes" id="UP000267400">
    <property type="component" value="Unassembled WGS sequence"/>
</dbReference>
<dbReference type="AlphaFoldDB" id="A0A3S0IAG9"/>
<reference evidence="2 3" key="1">
    <citation type="submission" date="2018-12" db="EMBL/GenBank/DDBJ databases">
        <authorList>
            <person name="Yu L."/>
        </authorList>
    </citation>
    <scope>NUCLEOTIDE SEQUENCE [LARGE SCALE GENOMIC DNA]</scope>
    <source>
        <strain evidence="2 3">11S</strain>
    </source>
</reference>
<evidence type="ECO:0000259" key="1">
    <source>
        <dbReference type="Pfam" id="PF01590"/>
    </source>
</evidence>
<gene>
    <name evidence="2" type="ORF">EKG36_00950</name>
</gene>
<dbReference type="Gene3D" id="3.30.450.40">
    <property type="match status" value="1"/>
</dbReference>
<dbReference type="OrthoDB" id="3928741at2"/>
<sequence length="438" mass="47896">MTTAFPYPASSSSGPNALTLAMLRRQNQVFRGSGGVSAGNRSQGFRPAFYDMDTGTVHPSRFASGLEAPMHLLDGLPDDLVVSRQANGRVEAVKPGIVAGFMRDGRFFTRQQAAMATAQPEELAGRLSNPGDHRRLLALWERFIEVRELGGDDIRPVVESSWHRCHACWVDPERRQAPVVADTDVLDRHRAGQAELREAAQPVLARAGEVLHEEDSLVLLADPQGLVLEVAGDRQTRRQAEAVNLMAGGLWSERDVGTNAIGTALTAAEPVQLYGAEHFCTGIKRYTCSADVIRDPHDGRVLGVIDLSGRTRSHRPHALDFAMSAARLVEANLRADYFHDRDQVIEASRHAFRCWQGEGLLAFDRRGRLVKANTPAHDALRLLGADMALTPQTRLPSLDREASSETRVVPAWLASQERQPLGPPGREVGTLVRLSASA</sequence>
<dbReference type="InterPro" id="IPR029016">
    <property type="entry name" value="GAF-like_dom_sf"/>
</dbReference>
<protein>
    <submittedName>
        <fullName evidence="2">GAF domain-containing protein</fullName>
    </submittedName>
</protein>
<dbReference type="InterPro" id="IPR003018">
    <property type="entry name" value="GAF"/>
</dbReference>
<dbReference type="Pfam" id="PF01590">
    <property type="entry name" value="GAF"/>
    <property type="match status" value="1"/>
</dbReference>
<name>A0A3S0IAG9_9GAMM</name>
<evidence type="ECO:0000313" key="3">
    <source>
        <dbReference type="Proteomes" id="UP000267400"/>
    </source>
</evidence>